<dbReference type="EMBL" id="POWF01000001">
    <property type="protein sequence ID" value="PNQ74665.1"/>
    <property type="molecule type" value="Genomic_DNA"/>
</dbReference>
<dbReference type="Proteomes" id="UP000236641">
    <property type="component" value="Unassembled WGS sequence"/>
</dbReference>
<dbReference type="SUPFAM" id="SSF63829">
    <property type="entry name" value="Calcium-dependent phosphotriesterase"/>
    <property type="match status" value="1"/>
</dbReference>
<feature type="chain" id="PRO_5014431227" evidence="1">
    <location>
        <begin position="22"/>
        <end position="311"/>
    </location>
</feature>
<dbReference type="Gene3D" id="2.120.10.30">
    <property type="entry name" value="TolB, C-terminal domain"/>
    <property type="match status" value="1"/>
</dbReference>
<protein>
    <submittedName>
        <fullName evidence="2">Uncharacterized protein</fullName>
    </submittedName>
</protein>
<evidence type="ECO:0000313" key="3">
    <source>
        <dbReference type="Proteomes" id="UP000236641"/>
    </source>
</evidence>
<reference evidence="2 3" key="1">
    <citation type="submission" date="2018-01" db="EMBL/GenBank/DDBJ databases">
        <title>The draft genome of Hanstruepera neustonica JCM19743.</title>
        <authorList>
            <person name="He R.-H."/>
            <person name="Du Z.-J."/>
        </authorList>
    </citation>
    <scope>NUCLEOTIDE SEQUENCE [LARGE SCALE GENOMIC DNA]</scope>
    <source>
        <strain evidence="2 3">JCM19743</strain>
    </source>
</reference>
<proteinExistence type="predicted"/>
<dbReference type="OrthoDB" id="1413389at2"/>
<comment type="caution">
    <text evidence="2">The sequence shown here is derived from an EMBL/GenBank/DDBJ whole genome shotgun (WGS) entry which is preliminary data.</text>
</comment>
<sequence>MKWGPFWFLCLLFATCFKVQAHPSWGIVVDDNGCIYFADVMHNGDGTLWRLDPNSLDLEAVFTNFHAHQIYLNKDNEIIAGIAKWRTGEIEGEGHNYLFKYEQNVKQLDTLLFTDDWDEYHGQVFAVSNDLKQVYFAFNKQIHLKTLSGQTSPLLSRKFERISTLTTDSDDNLWITDSKYKNGALFKWSEKEGLIEIANNLMPQNPKNPIFSETNHHLFYGISFDSSGNPLVTENANRTILSINKNDEVKTEYTSELYWSPTGVYYKDDHYYIMETGYNKKHLGPRIVIADKNFKPLRVLEIDFSKNQLKN</sequence>
<keyword evidence="1" id="KW-0732">Signal</keyword>
<feature type="signal peptide" evidence="1">
    <location>
        <begin position="1"/>
        <end position="21"/>
    </location>
</feature>
<accession>A0A2K1E326</accession>
<organism evidence="2 3">
    <name type="scientific">Hanstruepera neustonica</name>
    <dbReference type="NCBI Taxonomy" id="1445657"/>
    <lineage>
        <taxon>Bacteria</taxon>
        <taxon>Pseudomonadati</taxon>
        <taxon>Bacteroidota</taxon>
        <taxon>Flavobacteriia</taxon>
        <taxon>Flavobacteriales</taxon>
        <taxon>Flavobacteriaceae</taxon>
        <taxon>Hanstruepera</taxon>
    </lineage>
</organism>
<keyword evidence="3" id="KW-1185">Reference proteome</keyword>
<evidence type="ECO:0000256" key="1">
    <source>
        <dbReference type="SAM" id="SignalP"/>
    </source>
</evidence>
<gene>
    <name evidence="2" type="ORF">C1T31_00530</name>
</gene>
<dbReference type="RefSeq" id="WP_103050518.1">
    <property type="nucleotide sequence ID" value="NZ_POWF01000001.1"/>
</dbReference>
<dbReference type="InterPro" id="IPR011042">
    <property type="entry name" value="6-blade_b-propeller_TolB-like"/>
</dbReference>
<dbReference type="AlphaFoldDB" id="A0A2K1E326"/>
<name>A0A2K1E326_9FLAO</name>
<evidence type="ECO:0000313" key="2">
    <source>
        <dbReference type="EMBL" id="PNQ74665.1"/>
    </source>
</evidence>